<feature type="transmembrane region" description="Helical" evidence="7">
    <location>
        <begin position="285"/>
        <end position="301"/>
    </location>
</feature>
<evidence type="ECO:0000256" key="5">
    <source>
        <dbReference type="ARBA" id="ARBA00022989"/>
    </source>
</evidence>
<evidence type="ECO:0000259" key="8">
    <source>
        <dbReference type="PROSITE" id="PS50850"/>
    </source>
</evidence>
<feature type="transmembrane region" description="Helical" evidence="7">
    <location>
        <begin position="307"/>
        <end position="328"/>
    </location>
</feature>
<feature type="domain" description="Major facilitator superfamily (MFS) profile" evidence="8">
    <location>
        <begin position="1"/>
        <end position="399"/>
    </location>
</feature>
<dbReference type="Pfam" id="PF07690">
    <property type="entry name" value="MFS_1"/>
    <property type="match status" value="1"/>
</dbReference>
<feature type="transmembrane region" description="Helical" evidence="7">
    <location>
        <begin position="15"/>
        <end position="40"/>
    </location>
</feature>
<dbReference type="InterPro" id="IPR011701">
    <property type="entry name" value="MFS"/>
</dbReference>
<feature type="transmembrane region" description="Helical" evidence="7">
    <location>
        <begin position="220"/>
        <end position="240"/>
    </location>
</feature>
<dbReference type="SUPFAM" id="SSF103473">
    <property type="entry name" value="MFS general substrate transporter"/>
    <property type="match status" value="1"/>
</dbReference>
<keyword evidence="4 7" id="KW-0812">Transmembrane</keyword>
<evidence type="ECO:0000256" key="7">
    <source>
        <dbReference type="SAM" id="Phobius"/>
    </source>
</evidence>
<feature type="transmembrane region" description="Helical" evidence="7">
    <location>
        <begin position="46"/>
        <end position="67"/>
    </location>
</feature>
<comment type="subcellular location">
    <subcellularLocation>
        <location evidence="1">Cell membrane</location>
        <topology evidence="1">Multi-pass membrane protein</topology>
    </subcellularLocation>
</comment>
<feature type="transmembrane region" description="Helical" evidence="7">
    <location>
        <begin position="255"/>
        <end position="278"/>
    </location>
</feature>
<feature type="transmembrane region" description="Helical" evidence="7">
    <location>
        <begin position="349"/>
        <end position="370"/>
    </location>
</feature>
<dbReference type="InterPro" id="IPR036259">
    <property type="entry name" value="MFS_trans_sf"/>
</dbReference>
<dbReference type="PANTHER" id="PTHR23517">
    <property type="entry name" value="RESISTANCE PROTEIN MDTM, PUTATIVE-RELATED-RELATED"/>
    <property type="match status" value="1"/>
</dbReference>
<evidence type="ECO:0000256" key="4">
    <source>
        <dbReference type="ARBA" id="ARBA00022692"/>
    </source>
</evidence>
<evidence type="ECO:0000256" key="1">
    <source>
        <dbReference type="ARBA" id="ARBA00004651"/>
    </source>
</evidence>
<accession>A0ABS1J8A6</accession>
<organism evidence="9 10">
    <name type="scientific">Tumebacillus amylolyticus</name>
    <dbReference type="NCBI Taxonomy" id="2801339"/>
    <lineage>
        <taxon>Bacteria</taxon>
        <taxon>Bacillati</taxon>
        <taxon>Bacillota</taxon>
        <taxon>Bacilli</taxon>
        <taxon>Bacillales</taxon>
        <taxon>Alicyclobacillaceae</taxon>
        <taxon>Tumebacillus</taxon>
    </lineage>
</organism>
<evidence type="ECO:0000256" key="3">
    <source>
        <dbReference type="ARBA" id="ARBA00022475"/>
    </source>
</evidence>
<dbReference type="Proteomes" id="UP000602284">
    <property type="component" value="Unassembled WGS sequence"/>
</dbReference>
<evidence type="ECO:0000313" key="10">
    <source>
        <dbReference type="Proteomes" id="UP000602284"/>
    </source>
</evidence>
<keyword evidence="5 7" id="KW-1133">Transmembrane helix</keyword>
<feature type="transmembrane region" description="Helical" evidence="7">
    <location>
        <begin position="104"/>
        <end position="126"/>
    </location>
</feature>
<comment type="caution">
    <text evidence="9">The sequence shown here is derived from an EMBL/GenBank/DDBJ whole genome shotgun (WGS) entry which is preliminary data.</text>
</comment>
<evidence type="ECO:0000313" key="9">
    <source>
        <dbReference type="EMBL" id="MBL0386482.1"/>
    </source>
</evidence>
<reference evidence="9 10" key="1">
    <citation type="submission" date="2021-01" db="EMBL/GenBank/DDBJ databases">
        <title>Tumebacillus sp. strain ITR2 16S ribosomal RNA gene Genome sequencing and assembly.</title>
        <authorList>
            <person name="Kang M."/>
        </authorList>
    </citation>
    <scope>NUCLEOTIDE SEQUENCE [LARGE SCALE GENOMIC DNA]</scope>
    <source>
        <strain evidence="9 10">ITR2</strain>
    </source>
</reference>
<protein>
    <submittedName>
        <fullName evidence="9">MFS transporter</fullName>
    </submittedName>
</protein>
<dbReference type="RefSeq" id="WP_201633056.1">
    <property type="nucleotide sequence ID" value="NZ_JAEQNB010000002.1"/>
</dbReference>
<keyword evidence="10" id="KW-1185">Reference proteome</keyword>
<dbReference type="InterPro" id="IPR020846">
    <property type="entry name" value="MFS_dom"/>
</dbReference>
<keyword evidence="2" id="KW-0813">Transport</keyword>
<sequence>MLSYFQSLLRLPRAVHFYLISEMVFGVAIGMAVIFNFHYLALGFNAQVIGIATACNSIVTALCSYPAGIFTDRFGAKKAMALGVAVATLGYIAIPLASTPLQLYLAQVLLAVGTAFIISCEFPYIMSLCERKEDETTAFNLLIAAFTLTLAVGNILGTHLPSIMPMGSTMYQSTMFLVALLFAIMFVMRLFLPAQSDRIAKEKQAEEKRTSWKVVPSRQVLLYVIYATLAGMTFALIQPLENVIMKERFHLSDDIIGYLVAFNSFLSFLTSLTSPYLMQTAKRRWFLYLGFGGHMLGQLLMGLTVPFYAYAPFLLARGVGSLTVNAFVDASMMKATKLEERGLHSGLRNLFRSFAASGATALSGFIIAGGDYQTPYFLAFLLVAVQMAFFMVSIRHQLREDLQESF</sequence>
<dbReference type="PROSITE" id="PS50850">
    <property type="entry name" value="MFS"/>
    <property type="match status" value="1"/>
</dbReference>
<proteinExistence type="predicted"/>
<dbReference type="EMBL" id="JAEQNB010000002">
    <property type="protein sequence ID" value="MBL0386482.1"/>
    <property type="molecule type" value="Genomic_DNA"/>
</dbReference>
<dbReference type="PANTHER" id="PTHR23517:SF3">
    <property type="entry name" value="INTEGRAL MEMBRANE TRANSPORT PROTEIN"/>
    <property type="match status" value="1"/>
</dbReference>
<gene>
    <name evidence="9" type="ORF">JJB07_07460</name>
</gene>
<keyword evidence="3" id="KW-1003">Cell membrane</keyword>
<keyword evidence="6 7" id="KW-0472">Membrane</keyword>
<dbReference type="Gene3D" id="1.20.1250.20">
    <property type="entry name" value="MFS general substrate transporter like domains"/>
    <property type="match status" value="1"/>
</dbReference>
<feature type="transmembrane region" description="Helical" evidence="7">
    <location>
        <begin position="138"/>
        <end position="157"/>
    </location>
</feature>
<dbReference type="InterPro" id="IPR050171">
    <property type="entry name" value="MFS_Transporters"/>
</dbReference>
<feature type="transmembrane region" description="Helical" evidence="7">
    <location>
        <begin position="79"/>
        <end position="98"/>
    </location>
</feature>
<evidence type="ECO:0000256" key="2">
    <source>
        <dbReference type="ARBA" id="ARBA00022448"/>
    </source>
</evidence>
<name>A0ABS1J8A6_9BACL</name>
<feature type="transmembrane region" description="Helical" evidence="7">
    <location>
        <begin position="376"/>
        <end position="394"/>
    </location>
</feature>
<feature type="transmembrane region" description="Helical" evidence="7">
    <location>
        <begin position="169"/>
        <end position="192"/>
    </location>
</feature>
<evidence type="ECO:0000256" key="6">
    <source>
        <dbReference type="ARBA" id="ARBA00023136"/>
    </source>
</evidence>